<dbReference type="STRING" id="1817893.AUJ66_06750"/>
<dbReference type="EMBL" id="MNUO01000105">
    <property type="protein sequence ID" value="OIN96290.1"/>
    <property type="molecule type" value="Genomic_DNA"/>
</dbReference>
<protein>
    <recommendedName>
        <fullName evidence="1">DUF3786 domain-containing protein</fullName>
    </recommendedName>
</protein>
<dbReference type="Proteomes" id="UP000182278">
    <property type="component" value="Unassembled WGS sequence"/>
</dbReference>
<dbReference type="AlphaFoldDB" id="A0A1J4SC48"/>
<evidence type="ECO:0000313" key="3">
    <source>
        <dbReference type="Proteomes" id="UP000182278"/>
    </source>
</evidence>
<evidence type="ECO:0000313" key="2">
    <source>
        <dbReference type="EMBL" id="OIN96290.1"/>
    </source>
</evidence>
<feature type="domain" description="DUF3786" evidence="1">
    <location>
        <begin position="16"/>
        <end position="188"/>
    </location>
</feature>
<name>A0A1J4SC48_9BACT</name>
<dbReference type="InterPro" id="IPR024264">
    <property type="entry name" value="DUF3786"/>
</dbReference>
<accession>A0A1J4SC48</accession>
<gene>
    <name evidence="2" type="ORF">AUJ66_06750</name>
</gene>
<dbReference type="Pfam" id="PF12654">
    <property type="entry name" value="DUF3786"/>
    <property type="match status" value="1"/>
</dbReference>
<proteinExistence type="predicted"/>
<organism evidence="2 3">
    <name type="scientific">Candidatus Desantisbacteria bacterium CG1_02_38_46</name>
    <dbReference type="NCBI Taxonomy" id="1817893"/>
    <lineage>
        <taxon>Bacteria</taxon>
        <taxon>Candidatus Desantisiibacteriota</taxon>
    </lineage>
</organism>
<sequence length="200" mass="22601">MKESLELTIEEFKKIDVKEACQKSGAILKDEKTIIVRYLNSDYIIHLPEVEITSPDVKLTDNQKNLILHYIITSKTTLLTGKLIDFRLVPGGNMYYSVFEARVHKPLLKTFGNNPEVFMEAGKSFGGIKAEYGNFALTFQVFPKVLVTFILYPGDEEFPPDCKVLFDSSISDYLSTEGIAVACEELVKELVTKPGEKDYE</sequence>
<reference evidence="2 3" key="1">
    <citation type="journal article" date="2016" name="Environ. Microbiol.">
        <title>Genomic resolution of a cold subsurface aquifer community provides metabolic insights for novel microbes adapted to high CO concentrations.</title>
        <authorList>
            <person name="Probst A.J."/>
            <person name="Castelle C.J."/>
            <person name="Singh A."/>
            <person name="Brown C.T."/>
            <person name="Anantharaman K."/>
            <person name="Sharon I."/>
            <person name="Hug L.A."/>
            <person name="Burstein D."/>
            <person name="Emerson J.B."/>
            <person name="Thomas B.C."/>
            <person name="Banfield J.F."/>
        </authorList>
    </citation>
    <scope>NUCLEOTIDE SEQUENCE [LARGE SCALE GENOMIC DNA]</scope>
    <source>
        <strain evidence="2">CG1_02_38_46</strain>
    </source>
</reference>
<comment type="caution">
    <text evidence="2">The sequence shown here is derived from an EMBL/GenBank/DDBJ whole genome shotgun (WGS) entry which is preliminary data.</text>
</comment>
<evidence type="ECO:0000259" key="1">
    <source>
        <dbReference type="Pfam" id="PF12654"/>
    </source>
</evidence>